<feature type="transmembrane region" description="Helical" evidence="1">
    <location>
        <begin position="103"/>
        <end position="135"/>
    </location>
</feature>
<sequence>MQAFHPDSKFMAAFNLFADIVIVNMLLVVTSLPVVTAGAALRAANVVVGDMVQGIGSRYGLAFIRQLTVEWKNVTVYWLGLLAAIALLVYQQFVVFQAGVTGITLIVIQGLALAGTFIIVGISVWFFALVSLLWSDTNETLTQIAGTAVQYTFRYLGYTVAAVAVLVAAAVITMKLPVALSIPMVVFLIPAIALFLVRLILALPLGQELGE</sequence>
<evidence type="ECO:0008006" key="4">
    <source>
        <dbReference type="Google" id="ProtNLM"/>
    </source>
</evidence>
<proteinExistence type="predicted"/>
<keyword evidence="1" id="KW-0812">Transmembrane</keyword>
<evidence type="ECO:0000256" key="1">
    <source>
        <dbReference type="SAM" id="Phobius"/>
    </source>
</evidence>
<protein>
    <recommendedName>
        <fullName evidence="4">DUF624 domain-containing protein</fullName>
    </recommendedName>
</protein>
<feature type="transmembrane region" description="Helical" evidence="1">
    <location>
        <begin position="185"/>
        <end position="205"/>
    </location>
</feature>
<name>A0A2N6T5T7_9CORY</name>
<keyword evidence="1" id="KW-1133">Transmembrane helix</keyword>
<evidence type="ECO:0000313" key="3">
    <source>
        <dbReference type="Proteomes" id="UP000235836"/>
    </source>
</evidence>
<feature type="transmembrane region" description="Helical" evidence="1">
    <location>
        <begin position="12"/>
        <end position="35"/>
    </location>
</feature>
<evidence type="ECO:0000313" key="2">
    <source>
        <dbReference type="EMBL" id="PMC64688.1"/>
    </source>
</evidence>
<keyword evidence="3" id="KW-1185">Reference proteome</keyword>
<dbReference type="Proteomes" id="UP000235836">
    <property type="component" value="Unassembled WGS sequence"/>
</dbReference>
<comment type="caution">
    <text evidence="2">The sequence shown here is derived from an EMBL/GenBank/DDBJ whole genome shotgun (WGS) entry which is preliminary data.</text>
</comment>
<reference evidence="2 3" key="1">
    <citation type="submission" date="2017-09" db="EMBL/GenBank/DDBJ databases">
        <title>Bacterial strain isolated from the female urinary microbiota.</title>
        <authorList>
            <person name="Thomas-White K."/>
            <person name="Kumar N."/>
            <person name="Forster S."/>
            <person name="Putonti C."/>
            <person name="Lawley T."/>
            <person name="Wolfe A.J."/>
        </authorList>
    </citation>
    <scope>NUCLEOTIDE SEQUENCE [LARGE SCALE GENOMIC DNA]</scope>
    <source>
        <strain evidence="2 3">UMB0792</strain>
    </source>
</reference>
<feature type="transmembrane region" description="Helical" evidence="1">
    <location>
        <begin position="76"/>
        <end position="96"/>
    </location>
</feature>
<gene>
    <name evidence="2" type="ORF">CJ203_05170</name>
</gene>
<dbReference type="AlphaFoldDB" id="A0A2N6T5T7"/>
<accession>A0A2N6T5T7</accession>
<keyword evidence="1" id="KW-0472">Membrane</keyword>
<dbReference type="RefSeq" id="WP_102723799.1">
    <property type="nucleotide sequence ID" value="NZ_PNHG01000005.1"/>
</dbReference>
<organism evidence="2 3">
    <name type="scientific">Corynebacterium tuscaniense</name>
    <dbReference type="NCBI Taxonomy" id="302449"/>
    <lineage>
        <taxon>Bacteria</taxon>
        <taxon>Bacillati</taxon>
        <taxon>Actinomycetota</taxon>
        <taxon>Actinomycetes</taxon>
        <taxon>Mycobacteriales</taxon>
        <taxon>Corynebacteriaceae</taxon>
        <taxon>Corynebacterium</taxon>
    </lineage>
</organism>
<dbReference type="EMBL" id="PNHG01000005">
    <property type="protein sequence ID" value="PMC64688.1"/>
    <property type="molecule type" value="Genomic_DNA"/>
</dbReference>
<feature type="transmembrane region" description="Helical" evidence="1">
    <location>
        <begin position="155"/>
        <end position="173"/>
    </location>
</feature>